<sequence>MDASSARVRDGLRSVTRGTLYLLVATLVFVALSFVSRVLTVRSISPAEWSAFSWSLTLAGLLSAFGTLGLPNAIARSIPFAKTDDERRAMIRGTLLVGAIAGAAVTVTLAAVGPAIGARLGDALIGQALQFFGVAVGASIVANLIASIFQGYEDVTPNALFVQILNPLLFVVFLGSALVAGHGIAYWLALLAYTGASVATLTVSAVYALRRLPRYLPAGPAHAGAFGRLLGFAAPLFVAGILGSLTGNGDTVILGLYSPLAVGDYTVSLTLARLLQVGISAAAYIFLPVTTRFFRQGDSRSIQMTYTTVTKWMLLFSLPLFLVFFFLPSASLSFVYAGRYGSIVAPLQVLVVGAFATTLLGPGSACQVAFGQT</sequence>
<feature type="transmembrane region" description="Helical" evidence="6">
    <location>
        <begin position="95"/>
        <end position="116"/>
    </location>
</feature>
<feature type="transmembrane region" description="Helical" evidence="6">
    <location>
        <begin position="128"/>
        <end position="148"/>
    </location>
</feature>
<evidence type="ECO:0000256" key="2">
    <source>
        <dbReference type="ARBA" id="ARBA00022475"/>
    </source>
</evidence>
<dbReference type="AlphaFoldDB" id="T1BNB1"/>
<dbReference type="InterPro" id="IPR002797">
    <property type="entry name" value="Polysacc_synth"/>
</dbReference>
<accession>T1BNB1</accession>
<feature type="transmembrane region" description="Helical" evidence="6">
    <location>
        <begin position="267"/>
        <end position="291"/>
    </location>
</feature>
<organism evidence="7">
    <name type="scientific">mine drainage metagenome</name>
    <dbReference type="NCBI Taxonomy" id="410659"/>
    <lineage>
        <taxon>unclassified sequences</taxon>
        <taxon>metagenomes</taxon>
        <taxon>ecological metagenomes</taxon>
    </lineage>
</organism>
<feature type="transmembrane region" description="Helical" evidence="6">
    <location>
        <begin position="349"/>
        <end position="370"/>
    </location>
</feature>
<keyword evidence="2" id="KW-1003">Cell membrane</keyword>
<dbReference type="PANTHER" id="PTHR30250">
    <property type="entry name" value="PST FAMILY PREDICTED COLANIC ACID TRANSPORTER"/>
    <property type="match status" value="1"/>
</dbReference>
<evidence type="ECO:0000256" key="5">
    <source>
        <dbReference type="ARBA" id="ARBA00023136"/>
    </source>
</evidence>
<comment type="subcellular location">
    <subcellularLocation>
        <location evidence="1">Cell membrane</location>
        <topology evidence="1">Multi-pass membrane protein</topology>
    </subcellularLocation>
</comment>
<proteinExistence type="predicted"/>
<feature type="transmembrane region" description="Helical" evidence="6">
    <location>
        <begin position="51"/>
        <end position="74"/>
    </location>
</feature>
<dbReference type="PANTHER" id="PTHR30250:SF27">
    <property type="entry name" value="POLYSACCHARIDE BIOSYNTHESIS PROTEIN"/>
    <property type="match status" value="1"/>
</dbReference>
<feature type="transmembrane region" description="Helical" evidence="6">
    <location>
        <begin position="186"/>
        <end position="209"/>
    </location>
</feature>
<dbReference type="Pfam" id="PF01943">
    <property type="entry name" value="Polysacc_synt"/>
    <property type="match status" value="1"/>
</dbReference>
<name>T1BNB1_9ZZZZ</name>
<evidence type="ECO:0000313" key="7">
    <source>
        <dbReference type="EMBL" id="EQD54774.1"/>
    </source>
</evidence>
<dbReference type="EMBL" id="AUZY01006310">
    <property type="protein sequence ID" value="EQD54774.1"/>
    <property type="molecule type" value="Genomic_DNA"/>
</dbReference>
<evidence type="ECO:0000256" key="6">
    <source>
        <dbReference type="SAM" id="Phobius"/>
    </source>
</evidence>
<evidence type="ECO:0000256" key="1">
    <source>
        <dbReference type="ARBA" id="ARBA00004651"/>
    </source>
</evidence>
<protein>
    <submittedName>
        <fullName evidence="7">Polysaccharide biosynthesis protein</fullName>
    </submittedName>
</protein>
<keyword evidence="5 6" id="KW-0472">Membrane</keyword>
<keyword evidence="4 6" id="KW-1133">Transmembrane helix</keyword>
<reference evidence="7" key="1">
    <citation type="submission" date="2013-08" db="EMBL/GenBank/DDBJ databases">
        <authorList>
            <person name="Mendez C."/>
            <person name="Richter M."/>
            <person name="Ferrer M."/>
            <person name="Sanchez J."/>
        </authorList>
    </citation>
    <scope>NUCLEOTIDE SEQUENCE</scope>
</reference>
<keyword evidence="3 6" id="KW-0812">Transmembrane</keyword>
<gene>
    <name evidence="7" type="ORF">B1B_09515</name>
</gene>
<evidence type="ECO:0000256" key="4">
    <source>
        <dbReference type="ARBA" id="ARBA00022989"/>
    </source>
</evidence>
<evidence type="ECO:0000256" key="3">
    <source>
        <dbReference type="ARBA" id="ARBA00022692"/>
    </source>
</evidence>
<dbReference type="GO" id="GO:0005886">
    <property type="term" value="C:plasma membrane"/>
    <property type="evidence" value="ECO:0007669"/>
    <property type="project" value="UniProtKB-SubCell"/>
</dbReference>
<feature type="transmembrane region" description="Helical" evidence="6">
    <location>
        <begin position="160"/>
        <end position="180"/>
    </location>
</feature>
<feature type="non-terminal residue" evidence="7">
    <location>
        <position position="373"/>
    </location>
</feature>
<feature type="transmembrane region" description="Helical" evidence="6">
    <location>
        <begin position="20"/>
        <end position="39"/>
    </location>
</feature>
<reference evidence="7" key="2">
    <citation type="journal article" date="2014" name="ISME J.">
        <title>Microbial stratification in low pH oxic and suboxic macroscopic growths along an acid mine drainage.</title>
        <authorList>
            <person name="Mendez-Garcia C."/>
            <person name="Mesa V."/>
            <person name="Sprenger R.R."/>
            <person name="Richter M."/>
            <person name="Diez M.S."/>
            <person name="Solano J."/>
            <person name="Bargiela R."/>
            <person name="Golyshina O.V."/>
            <person name="Manteca A."/>
            <person name="Ramos J.L."/>
            <person name="Gallego J.R."/>
            <person name="Llorente I."/>
            <person name="Martins Dos Santos V.A."/>
            <person name="Jensen O.N."/>
            <person name="Pelaez A.I."/>
            <person name="Sanchez J."/>
            <person name="Ferrer M."/>
        </authorList>
    </citation>
    <scope>NUCLEOTIDE SEQUENCE</scope>
</reference>
<comment type="caution">
    <text evidence="7">The sequence shown here is derived from an EMBL/GenBank/DDBJ whole genome shotgun (WGS) entry which is preliminary data.</text>
</comment>
<feature type="transmembrane region" description="Helical" evidence="6">
    <location>
        <begin position="312"/>
        <end position="337"/>
    </location>
</feature>
<dbReference type="InterPro" id="IPR050833">
    <property type="entry name" value="Poly_Biosynth_Transport"/>
</dbReference>
<feature type="transmembrane region" description="Helical" evidence="6">
    <location>
        <begin position="229"/>
        <end position="247"/>
    </location>
</feature>